<reference evidence="1 2" key="1">
    <citation type="journal article" date="2017" name="Genome Announc.">
        <title>Genome sequence of the saprophytic ascomycete Epicoccum nigrum ICMP 19927 strain isolated from New Zealand.</title>
        <authorList>
            <person name="Fokin M."/>
            <person name="Fleetwood D."/>
            <person name="Weir B.S."/>
            <person name="Villas-Boas S.G."/>
        </authorList>
    </citation>
    <scope>NUCLEOTIDE SEQUENCE [LARGE SCALE GENOMIC DNA]</scope>
    <source>
        <strain evidence="1 2">ICMP 19927</strain>
    </source>
</reference>
<gene>
    <name evidence="1" type="ORF">B5807_10522</name>
</gene>
<dbReference type="EMBL" id="KZ107856">
    <property type="protein sequence ID" value="OSS44658.1"/>
    <property type="molecule type" value="Genomic_DNA"/>
</dbReference>
<keyword evidence="2" id="KW-1185">Reference proteome</keyword>
<dbReference type="AlphaFoldDB" id="A0A1Y2LP27"/>
<dbReference type="Proteomes" id="UP000193240">
    <property type="component" value="Unassembled WGS sequence"/>
</dbReference>
<sequence>MMLTSCLPKNDAWGTNLSDLRHDQLPSPFAGLAVDAAIHFVDDGTPHFGVVIHSKGVEYSTSPWKWMLIVVRSTFLQYINGVPRHRWNDLLTCFHRSLIISPCTSCSSTNIVVQTRSHVPASRFETESPSLR</sequence>
<evidence type="ECO:0000313" key="2">
    <source>
        <dbReference type="Proteomes" id="UP000193240"/>
    </source>
</evidence>
<evidence type="ECO:0000313" key="1">
    <source>
        <dbReference type="EMBL" id="OSS44658.1"/>
    </source>
</evidence>
<protein>
    <submittedName>
        <fullName evidence="1">Uncharacterized protein</fullName>
    </submittedName>
</protein>
<name>A0A1Y2LP27_EPING</name>
<proteinExistence type="predicted"/>
<accession>A0A1Y2LP27</accession>
<dbReference type="InParanoid" id="A0A1Y2LP27"/>
<organism evidence="1 2">
    <name type="scientific">Epicoccum nigrum</name>
    <name type="common">Soil fungus</name>
    <name type="synonym">Epicoccum purpurascens</name>
    <dbReference type="NCBI Taxonomy" id="105696"/>
    <lineage>
        <taxon>Eukaryota</taxon>
        <taxon>Fungi</taxon>
        <taxon>Dikarya</taxon>
        <taxon>Ascomycota</taxon>
        <taxon>Pezizomycotina</taxon>
        <taxon>Dothideomycetes</taxon>
        <taxon>Pleosporomycetidae</taxon>
        <taxon>Pleosporales</taxon>
        <taxon>Pleosporineae</taxon>
        <taxon>Didymellaceae</taxon>
        <taxon>Epicoccum</taxon>
    </lineage>
</organism>